<comment type="similarity">
    <text evidence="2 6">Belongs to the fascin family.</text>
</comment>
<dbReference type="FunFam" id="2.80.10.50:FF:000015">
    <property type="entry name" value="Fascin"/>
    <property type="match status" value="1"/>
</dbReference>
<evidence type="ECO:0000313" key="9">
    <source>
        <dbReference type="Proteomes" id="UP000001593"/>
    </source>
</evidence>
<accession>A7RUD3</accession>
<proteinExistence type="inferred from homology"/>
<dbReference type="AlphaFoldDB" id="A7RUD3"/>
<dbReference type="GO" id="GO:0015629">
    <property type="term" value="C:actin cytoskeleton"/>
    <property type="evidence" value="ECO:0000318"/>
    <property type="project" value="GO_Central"/>
</dbReference>
<dbReference type="CDD" id="cd23336">
    <property type="entry name" value="beta-trefoil_FSCN_rpt3"/>
    <property type="match status" value="1"/>
</dbReference>
<dbReference type="GO" id="GO:0005737">
    <property type="term" value="C:cytoplasm"/>
    <property type="evidence" value="ECO:0000318"/>
    <property type="project" value="GO_Central"/>
</dbReference>
<dbReference type="GO" id="GO:0051017">
    <property type="term" value="P:actin filament bundle assembly"/>
    <property type="evidence" value="ECO:0000318"/>
    <property type="project" value="GO_Central"/>
</dbReference>
<reference evidence="8 9" key="1">
    <citation type="journal article" date="2007" name="Science">
        <title>Sea anemone genome reveals ancestral eumetazoan gene repertoire and genomic organization.</title>
        <authorList>
            <person name="Putnam N.H."/>
            <person name="Srivastava M."/>
            <person name="Hellsten U."/>
            <person name="Dirks B."/>
            <person name="Chapman J."/>
            <person name="Salamov A."/>
            <person name="Terry A."/>
            <person name="Shapiro H."/>
            <person name="Lindquist E."/>
            <person name="Kapitonov V.V."/>
            <person name="Jurka J."/>
            <person name="Genikhovich G."/>
            <person name="Grigoriev I.V."/>
            <person name="Lucas S.M."/>
            <person name="Steele R.E."/>
            <person name="Finnerty J.R."/>
            <person name="Technau U."/>
            <person name="Martindale M.Q."/>
            <person name="Rokhsar D.S."/>
        </authorList>
    </citation>
    <scope>NUCLEOTIDE SEQUENCE [LARGE SCALE GENOMIC DNA]</scope>
    <source>
        <strain evidence="9">CH2 X CH6</strain>
    </source>
</reference>
<feature type="domain" description="Fascin-like" evidence="7">
    <location>
        <begin position="132"/>
        <end position="242"/>
    </location>
</feature>
<feature type="domain" description="Fascin-like" evidence="7">
    <location>
        <begin position="377"/>
        <end position="488"/>
    </location>
</feature>
<dbReference type="PIRSF" id="PIRSF005682">
    <property type="entry name" value="Fascin"/>
    <property type="match status" value="1"/>
</dbReference>
<evidence type="ECO:0000256" key="1">
    <source>
        <dbReference type="ARBA" id="ARBA00004245"/>
    </source>
</evidence>
<feature type="domain" description="Fascin-like" evidence="7">
    <location>
        <begin position="18"/>
        <end position="123"/>
    </location>
</feature>
<dbReference type="SUPFAM" id="SSF50405">
    <property type="entry name" value="Actin-crosslinking proteins"/>
    <property type="match status" value="4"/>
</dbReference>
<dbReference type="OMA" id="ECNKAIY"/>
<keyword evidence="4 6" id="KW-0009">Actin-binding</keyword>
<dbReference type="InterPro" id="IPR022768">
    <property type="entry name" value="Fascin-like_dom"/>
</dbReference>
<keyword evidence="9" id="KW-1185">Reference proteome</keyword>
<dbReference type="Gene3D" id="2.80.10.50">
    <property type="match status" value="4"/>
</dbReference>
<dbReference type="FunFam" id="2.80.10.50:FF:000008">
    <property type="entry name" value="Fascin"/>
    <property type="match status" value="1"/>
</dbReference>
<comment type="subcellular location">
    <subcellularLocation>
        <location evidence="1 6">Cytoplasm</location>
        <location evidence="1 6">Cytoskeleton</location>
    </subcellularLocation>
</comment>
<dbReference type="KEGG" id="nve:5516862"/>
<keyword evidence="5 6" id="KW-0206">Cytoskeleton</keyword>
<dbReference type="CDD" id="cd23337">
    <property type="entry name" value="beta-trefoil_FSCN_rpt4"/>
    <property type="match status" value="1"/>
</dbReference>
<dbReference type="PhylomeDB" id="A7RUD3"/>
<dbReference type="GO" id="GO:0016477">
    <property type="term" value="P:cell migration"/>
    <property type="evidence" value="ECO:0000318"/>
    <property type="project" value="GO_Central"/>
</dbReference>
<feature type="domain" description="Fascin-like" evidence="7">
    <location>
        <begin position="258"/>
        <end position="350"/>
    </location>
</feature>
<evidence type="ECO:0000256" key="5">
    <source>
        <dbReference type="ARBA" id="ARBA00023212"/>
    </source>
</evidence>
<dbReference type="InterPro" id="IPR010431">
    <property type="entry name" value="Fascin"/>
</dbReference>
<dbReference type="GO" id="GO:0051015">
    <property type="term" value="F:actin filament binding"/>
    <property type="evidence" value="ECO:0000318"/>
    <property type="project" value="GO_Central"/>
</dbReference>
<dbReference type="PANTHER" id="PTHR10551">
    <property type="entry name" value="FASCIN"/>
    <property type="match status" value="1"/>
</dbReference>
<dbReference type="FunCoup" id="A7RUD3">
    <property type="interactions" value="627"/>
</dbReference>
<dbReference type="CDD" id="cd23335">
    <property type="entry name" value="beta-trefoil_FSCN_rpt2"/>
    <property type="match status" value="1"/>
</dbReference>
<dbReference type="Pfam" id="PF06268">
    <property type="entry name" value="Fascin"/>
    <property type="match status" value="4"/>
</dbReference>
<dbReference type="GO" id="GO:0030674">
    <property type="term" value="F:protein-macromolecule adaptor activity"/>
    <property type="evidence" value="ECO:0007669"/>
    <property type="project" value="InterPro"/>
</dbReference>
<evidence type="ECO:0000259" key="7">
    <source>
        <dbReference type="Pfam" id="PF06268"/>
    </source>
</evidence>
<dbReference type="CDD" id="cd23334">
    <property type="entry name" value="beta-trefoil_FSCN_rpt1"/>
    <property type="match status" value="1"/>
</dbReference>
<keyword evidence="3 6" id="KW-0963">Cytoplasm</keyword>
<dbReference type="InParanoid" id="A7RUD3"/>
<dbReference type="PANTHER" id="PTHR10551:SF9">
    <property type="entry name" value="FASCIN-2"/>
    <property type="match status" value="1"/>
</dbReference>
<evidence type="ECO:0000313" key="8">
    <source>
        <dbReference type="EMBL" id="EDO44834.1"/>
    </source>
</evidence>
<protein>
    <recommendedName>
        <fullName evidence="6">Fascin</fullName>
    </recommendedName>
</protein>
<evidence type="ECO:0000256" key="3">
    <source>
        <dbReference type="ARBA" id="ARBA00022490"/>
    </source>
</evidence>
<name>A7RUD3_NEMVE</name>
<evidence type="ECO:0000256" key="2">
    <source>
        <dbReference type="ARBA" id="ARBA00007415"/>
    </source>
</evidence>
<dbReference type="eggNOG" id="ENOG502QPRX">
    <property type="taxonomic scope" value="Eukaryota"/>
</dbReference>
<dbReference type="InterPro" id="IPR008999">
    <property type="entry name" value="Actin-crosslinking"/>
</dbReference>
<organism evidence="8 9">
    <name type="scientific">Nematostella vectensis</name>
    <name type="common">Starlet sea anemone</name>
    <dbReference type="NCBI Taxonomy" id="45351"/>
    <lineage>
        <taxon>Eukaryota</taxon>
        <taxon>Metazoa</taxon>
        <taxon>Cnidaria</taxon>
        <taxon>Anthozoa</taxon>
        <taxon>Hexacorallia</taxon>
        <taxon>Actiniaria</taxon>
        <taxon>Edwardsiidae</taxon>
        <taxon>Nematostella</taxon>
    </lineage>
</organism>
<dbReference type="STRING" id="45351.A7RUD3"/>
<gene>
    <name evidence="8" type="ORF">NEMVEDRAFT_v1g182068</name>
</gene>
<dbReference type="HOGENOM" id="CLU_030960_2_0_1"/>
<dbReference type="Proteomes" id="UP000001593">
    <property type="component" value="Unassembled WGS sequence"/>
</dbReference>
<dbReference type="OrthoDB" id="10259868at2759"/>
<evidence type="ECO:0000256" key="6">
    <source>
        <dbReference type="PIRNR" id="PIRNR005682"/>
    </source>
</evidence>
<evidence type="ECO:0000256" key="4">
    <source>
        <dbReference type="ARBA" id="ARBA00023203"/>
    </source>
</evidence>
<dbReference type="FunFam" id="2.80.10.50:FF:000010">
    <property type="entry name" value="Fascin"/>
    <property type="match status" value="1"/>
</dbReference>
<dbReference type="GO" id="GO:0007163">
    <property type="term" value="P:establishment or maintenance of cell polarity"/>
    <property type="evidence" value="ECO:0000318"/>
    <property type="project" value="GO_Central"/>
</dbReference>
<dbReference type="InterPro" id="IPR024703">
    <property type="entry name" value="Fascin_metazoans"/>
</dbReference>
<dbReference type="EMBL" id="DS469540">
    <property type="protein sequence ID" value="EDO44834.1"/>
    <property type="molecule type" value="Genomic_DNA"/>
</dbReference>
<sequence length="488" mass="54611">MAEPSKWNIGLMNDNSSKYLTAETFGFKLNSDGVSLRKKQTWSLEQVDGEAIYLKSHLGRYLTADPKGNLCCEAEERESNAKFTVEIKDGKWALKSVHGAYFGANGDQLKCVAKIGKTELWTVHLAMHPQINLKSVLRKRYAHLDEEDNDVKVSELIPWGADATITLKFSGGRYFLVTSNGKYVSASGDLQDEPNDDCSFSVEFHQTSIAFRDHKGKYLTAVGTGKLQSKKETAGKDELFQLEDSHPQVSFIGHTNKRVSIKQHTDLRANQMDMGDTEIFQLEFSEDGKTVSLLGNNGMYWVANGPVSATEKTITPKAQFTMEYHNNQVAFKAHTGMYLTSNKQGQLLDGTPELEEAGKFSMEIVNRPLLILKGEFGFIGCKTSTNRLECNRAAYDVFTLEVEEAESEEERGTWYKIGSEKGKYWRVEGDGSISVSGEANSADLFEIFLERRNYLCIKAKNGAYLRGQQNGVFNANGKSIAKDSLWEY</sequence>